<dbReference type="RefSeq" id="WP_345730004.1">
    <property type="nucleotide sequence ID" value="NZ_BAAAYN010000027.1"/>
</dbReference>
<organism evidence="1 2">
    <name type="scientific">Cryptosporangium minutisporangium</name>
    <dbReference type="NCBI Taxonomy" id="113569"/>
    <lineage>
        <taxon>Bacteria</taxon>
        <taxon>Bacillati</taxon>
        <taxon>Actinomycetota</taxon>
        <taxon>Actinomycetes</taxon>
        <taxon>Cryptosporangiales</taxon>
        <taxon>Cryptosporangiaceae</taxon>
        <taxon>Cryptosporangium</taxon>
    </lineage>
</organism>
<comment type="caution">
    <text evidence="1">The sequence shown here is derived from an EMBL/GenBank/DDBJ whole genome shotgun (WGS) entry which is preliminary data.</text>
</comment>
<accession>A0ABP6T1L9</accession>
<evidence type="ECO:0000313" key="1">
    <source>
        <dbReference type="EMBL" id="GAA3390231.1"/>
    </source>
</evidence>
<dbReference type="EMBL" id="BAAAYN010000027">
    <property type="protein sequence ID" value="GAA3390231.1"/>
    <property type="molecule type" value="Genomic_DNA"/>
</dbReference>
<sequence>MTSPVTITEDRATGPDEKDSAVQICDVCAHAAEGHDPISRRYCAATLANALSRNCICP</sequence>
<protein>
    <submittedName>
        <fullName evidence="1">Uncharacterized protein</fullName>
    </submittedName>
</protein>
<proteinExistence type="predicted"/>
<dbReference type="Proteomes" id="UP001501676">
    <property type="component" value="Unassembled WGS sequence"/>
</dbReference>
<gene>
    <name evidence="1" type="ORF">GCM10020369_43420</name>
</gene>
<keyword evidence="2" id="KW-1185">Reference proteome</keyword>
<reference evidence="2" key="1">
    <citation type="journal article" date="2019" name="Int. J. Syst. Evol. Microbiol.">
        <title>The Global Catalogue of Microorganisms (GCM) 10K type strain sequencing project: providing services to taxonomists for standard genome sequencing and annotation.</title>
        <authorList>
            <consortium name="The Broad Institute Genomics Platform"/>
            <consortium name="The Broad Institute Genome Sequencing Center for Infectious Disease"/>
            <person name="Wu L."/>
            <person name="Ma J."/>
        </authorList>
    </citation>
    <scope>NUCLEOTIDE SEQUENCE [LARGE SCALE GENOMIC DNA]</scope>
    <source>
        <strain evidence="2">JCM 9458</strain>
    </source>
</reference>
<name>A0ABP6T1L9_9ACTN</name>
<dbReference type="NCBIfam" id="NF038206">
    <property type="entry name" value="RGCVC_fam"/>
    <property type="match status" value="1"/>
</dbReference>
<evidence type="ECO:0000313" key="2">
    <source>
        <dbReference type="Proteomes" id="UP001501676"/>
    </source>
</evidence>